<evidence type="ECO:0000313" key="2">
    <source>
        <dbReference type="EMBL" id="OAQ75570.1"/>
    </source>
</evidence>
<dbReference type="AlphaFoldDB" id="A0A179GDL0"/>
<accession>A0A179GDL0</accession>
<evidence type="ECO:0000313" key="3">
    <source>
        <dbReference type="EMBL" id="OAQ81196.1"/>
    </source>
</evidence>
<reference evidence="2 4" key="1">
    <citation type="submission" date="2016-01" db="EMBL/GenBank/DDBJ databases">
        <title>Biosynthesis of antibiotic leucinostatins and their inhibition on Phytophthora in bio-control Purpureocillium lilacinum.</title>
        <authorList>
            <person name="Wang G."/>
            <person name="Liu Z."/>
            <person name="Lin R."/>
            <person name="Li E."/>
            <person name="Mao Z."/>
            <person name="Ling J."/>
            <person name="Yin W."/>
            <person name="Xie B."/>
        </authorList>
    </citation>
    <scope>NUCLEOTIDE SEQUENCE [LARGE SCALE GENOMIC DNA]</scope>
    <source>
        <strain evidence="2">PLBJ-1</strain>
        <strain evidence="3">PLFJ-1</strain>
    </source>
</reference>
<dbReference type="EMBL" id="LSBH01000008">
    <property type="protein sequence ID" value="OAQ75570.1"/>
    <property type="molecule type" value="Genomic_DNA"/>
</dbReference>
<evidence type="ECO:0000313" key="4">
    <source>
        <dbReference type="Proteomes" id="UP000078240"/>
    </source>
</evidence>
<evidence type="ECO:0000256" key="1">
    <source>
        <dbReference type="SAM" id="MobiDB-lite"/>
    </source>
</evidence>
<dbReference type="Proteomes" id="UP000078340">
    <property type="component" value="Unassembled WGS sequence"/>
</dbReference>
<organism evidence="2 4">
    <name type="scientific">Purpureocillium lilacinum</name>
    <name type="common">Paecilomyces lilacinus</name>
    <dbReference type="NCBI Taxonomy" id="33203"/>
    <lineage>
        <taxon>Eukaryota</taxon>
        <taxon>Fungi</taxon>
        <taxon>Dikarya</taxon>
        <taxon>Ascomycota</taxon>
        <taxon>Pezizomycotina</taxon>
        <taxon>Sordariomycetes</taxon>
        <taxon>Hypocreomycetidae</taxon>
        <taxon>Hypocreales</taxon>
        <taxon>Ophiocordycipitaceae</taxon>
        <taxon>Purpureocillium</taxon>
    </lineage>
</organism>
<dbReference type="EMBL" id="LSBI01000009">
    <property type="protein sequence ID" value="OAQ81196.1"/>
    <property type="molecule type" value="Genomic_DNA"/>
</dbReference>
<protein>
    <submittedName>
        <fullName evidence="2">Uncharacterized protein</fullName>
    </submittedName>
</protein>
<name>A0A179GDL0_PURLI</name>
<comment type="caution">
    <text evidence="2">The sequence shown here is derived from an EMBL/GenBank/DDBJ whole genome shotgun (WGS) entry which is preliminary data.</text>
</comment>
<sequence>MAFVFSASSPSVRLASADLGGGCFLFRDVDDANPRTCSPPHTRARALAVHPVQDEYRYLGLDRVATFTVGADDKSGALCGLLKRPAAALVGAPDRIGPQCSSAQSAPPTRQERLSA</sequence>
<feature type="region of interest" description="Disordered" evidence="1">
    <location>
        <begin position="97"/>
        <end position="116"/>
    </location>
</feature>
<proteinExistence type="predicted"/>
<gene>
    <name evidence="2" type="ORF">VFPBJ_09543</name>
    <name evidence="3" type="ORF">VFPFJ_09651</name>
</gene>
<feature type="compositionally biased region" description="Polar residues" evidence="1">
    <location>
        <begin position="99"/>
        <end position="108"/>
    </location>
</feature>
<dbReference type="Proteomes" id="UP000078240">
    <property type="component" value="Unassembled WGS sequence"/>
</dbReference>